<dbReference type="PANTHER" id="PTHR24148">
    <property type="entry name" value="ANKYRIN REPEAT DOMAIN-CONTAINING PROTEIN 39 HOMOLOG-RELATED"/>
    <property type="match status" value="1"/>
</dbReference>
<proteinExistence type="predicted"/>
<sequence length="697" mass="79706">MALGVRSEALPRSSVNWSSKSSDTHSNLALVYFSVIWQSFLVSVLALGPIAVLFCGWLQNRTLRIKGDIYANPSLRALFNAETQHLTTQSGNVPADQGTIVNKIRLHNSWFYGKDIDGYWTPLAGRCIRLLSIHPGNFDDPIKCTLLTRTLNSKSRYVAVSYAWGDLQTPKVITVNGVYGFIVSENAYHVLRRIRALGERRHVWIDAICINQSVNQERGSQIELMDQIYSFAKHVYIYLGPCRSSTNARQDCEIEQCQKHNHELIRTPSELGAGTWLHDTFPQQSQWWYRLWTVQEAVLARDIRVLIGPHLFAWNDLTLLARSARLPHFANQSIAALDDLRYAWNVQEHRKGLLLSELIQRSTNRKATEPLDKIYGLLAMAMNPIMVDYSIKMQELNTKVTRHIIETERSLDVYLRGNWAKPKELPRWSLNFHEPDTTWVSALDLCMEFSGYKPCATFDGDLWVKFEDQHMICRGLNFDRIIMRIEFFKGKNPTIEVGGGFQLEPPDSSTIDLEQFANEQERLNFLALEMQHLTTDIVSRSARSHNAISKMFRKQDSTDWNYTERYKLKGSKVGIFSLGGYISGTKPKVRRIGREKHSTEPEPTFQRYAQHCIASPKSTFFLTSLGFIGVAYGVTLQTEPSDLVTVMFGASMPLILRGGKFGRLDDQFSIICGAYVSCLMQGQLLELYRDYRSFRII</sequence>
<evidence type="ECO:0000256" key="1">
    <source>
        <dbReference type="SAM" id="Phobius"/>
    </source>
</evidence>
<protein>
    <recommendedName>
        <fullName evidence="2">Heterokaryon incompatibility domain-containing protein</fullName>
    </recommendedName>
</protein>
<dbReference type="Pfam" id="PF06985">
    <property type="entry name" value="HET"/>
    <property type="match status" value="1"/>
</dbReference>
<dbReference type="InterPro" id="IPR010730">
    <property type="entry name" value="HET"/>
</dbReference>
<dbReference type="Proteomes" id="UP000829685">
    <property type="component" value="Unassembled WGS sequence"/>
</dbReference>
<evidence type="ECO:0000313" key="3">
    <source>
        <dbReference type="EMBL" id="KAI1877603.1"/>
    </source>
</evidence>
<keyword evidence="1" id="KW-1133">Transmembrane helix</keyword>
<organism evidence="3 4">
    <name type="scientific">Neoarthrinium moseri</name>
    <dbReference type="NCBI Taxonomy" id="1658444"/>
    <lineage>
        <taxon>Eukaryota</taxon>
        <taxon>Fungi</taxon>
        <taxon>Dikarya</taxon>
        <taxon>Ascomycota</taxon>
        <taxon>Pezizomycotina</taxon>
        <taxon>Sordariomycetes</taxon>
        <taxon>Xylariomycetidae</taxon>
        <taxon>Amphisphaeriales</taxon>
        <taxon>Apiosporaceae</taxon>
        <taxon>Neoarthrinium</taxon>
    </lineage>
</organism>
<dbReference type="PANTHER" id="PTHR24148:SF82">
    <property type="entry name" value="HETEROKARYON INCOMPATIBILITY DOMAIN-CONTAINING PROTEIN"/>
    <property type="match status" value="1"/>
</dbReference>
<keyword evidence="1" id="KW-0472">Membrane</keyword>
<keyword evidence="4" id="KW-1185">Reference proteome</keyword>
<accession>A0A9P9WSH9</accession>
<dbReference type="InterPro" id="IPR052895">
    <property type="entry name" value="HetReg/Transcr_Mod"/>
</dbReference>
<comment type="caution">
    <text evidence="3">The sequence shown here is derived from an EMBL/GenBank/DDBJ whole genome shotgun (WGS) entry which is preliminary data.</text>
</comment>
<name>A0A9P9WSH9_9PEZI</name>
<dbReference type="EMBL" id="JAFIMR010000006">
    <property type="protein sequence ID" value="KAI1877603.1"/>
    <property type="molecule type" value="Genomic_DNA"/>
</dbReference>
<feature type="transmembrane region" description="Helical" evidence="1">
    <location>
        <begin position="35"/>
        <end position="58"/>
    </location>
</feature>
<gene>
    <name evidence="3" type="ORF">JX265_003611</name>
</gene>
<reference evidence="3" key="1">
    <citation type="submission" date="2021-03" db="EMBL/GenBank/DDBJ databases">
        <title>Revisited historic fungal species revealed as producer of novel bioactive compounds through whole genome sequencing and comparative genomics.</title>
        <authorList>
            <person name="Vignolle G.A."/>
            <person name="Hochenegger N."/>
            <person name="Mach R.L."/>
            <person name="Mach-Aigner A.R."/>
            <person name="Javad Rahimi M."/>
            <person name="Salim K.A."/>
            <person name="Chan C.M."/>
            <person name="Lim L.B.L."/>
            <person name="Cai F."/>
            <person name="Druzhinina I.S."/>
            <person name="U'Ren J.M."/>
            <person name="Derntl C."/>
        </authorList>
    </citation>
    <scope>NUCLEOTIDE SEQUENCE</scope>
    <source>
        <strain evidence="3">TUCIM 5799</strain>
    </source>
</reference>
<evidence type="ECO:0000259" key="2">
    <source>
        <dbReference type="Pfam" id="PF06985"/>
    </source>
</evidence>
<evidence type="ECO:0000313" key="4">
    <source>
        <dbReference type="Proteomes" id="UP000829685"/>
    </source>
</evidence>
<dbReference type="AlphaFoldDB" id="A0A9P9WSH9"/>
<feature type="domain" description="Heterokaryon incompatibility" evidence="2">
    <location>
        <begin position="157"/>
        <end position="296"/>
    </location>
</feature>
<keyword evidence="1" id="KW-0812">Transmembrane</keyword>